<dbReference type="PANTHER" id="PTHR43289">
    <property type="entry name" value="MITOGEN-ACTIVATED PROTEIN KINASE KINASE KINASE 20-RELATED"/>
    <property type="match status" value="1"/>
</dbReference>
<dbReference type="InterPro" id="IPR017441">
    <property type="entry name" value="Protein_kinase_ATP_BS"/>
</dbReference>
<dbReference type="GO" id="GO:0004674">
    <property type="term" value="F:protein serine/threonine kinase activity"/>
    <property type="evidence" value="ECO:0007669"/>
    <property type="project" value="UniProtKB-KW"/>
</dbReference>
<dbReference type="Pfam" id="PF00069">
    <property type="entry name" value="Pkinase"/>
    <property type="match status" value="1"/>
</dbReference>
<dbReference type="InterPro" id="IPR000719">
    <property type="entry name" value="Prot_kinase_dom"/>
</dbReference>
<protein>
    <recommendedName>
        <fullName evidence="1">non-specific serine/threonine protein kinase</fullName>
        <ecNumber evidence="1">2.7.11.1</ecNumber>
    </recommendedName>
</protein>
<dbReference type="PANTHER" id="PTHR43289:SF6">
    <property type="entry name" value="SERINE_THREONINE-PROTEIN KINASE NEKL-3"/>
    <property type="match status" value="1"/>
</dbReference>
<sequence length="310" mass="34087">MYRVGDEVAGYVIDKCLGSGSSAEVYRAHRAGEPGPVALKVLHTPPSDQERVRERFHREFTIASLLDHPNIVDMYARGEIDPPEVPDEKRTRATILWMAMEYIDGRPANDLVDPHPTAADIATIVAIATQVGAALDYAHRCEVLHRDVKPANIMVSTRPGGPRAVLTDFGIAQLLDDARPLARNGRVQGSIAYAAPELLTAQRLSPATDQYAFAAGLFELLTGAPPFPRATAFAITYAHLNDPVPRLTRAQPWLPSSLNSVFAKALAKDPTDRYATCTEFSDIIRRALQDVPVPGPPRRRWWPWARETAG</sequence>
<keyword evidence="2" id="KW-0723">Serine/threonine-protein kinase</keyword>
<evidence type="ECO:0000313" key="9">
    <source>
        <dbReference type="EMBL" id="MXP23567.1"/>
    </source>
</evidence>
<keyword evidence="6 7" id="KW-0067">ATP-binding</keyword>
<dbReference type="SMART" id="SM00220">
    <property type="entry name" value="S_TKc"/>
    <property type="match status" value="1"/>
</dbReference>
<organism evidence="9 10">
    <name type="scientific">Gordonia mangrovi</name>
    <dbReference type="NCBI Taxonomy" id="2665643"/>
    <lineage>
        <taxon>Bacteria</taxon>
        <taxon>Bacillati</taxon>
        <taxon>Actinomycetota</taxon>
        <taxon>Actinomycetes</taxon>
        <taxon>Mycobacteriales</taxon>
        <taxon>Gordoniaceae</taxon>
        <taxon>Gordonia</taxon>
    </lineage>
</organism>
<dbReference type="PROSITE" id="PS00107">
    <property type="entry name" value="PROTEIN_KINASE_ATP"/>
    <property type="match status" value="1"/>
</dbReference>
<evidence type="ECO:0000256" key="6">
    <source>
        <dbReference type="ARBA" id="ARBA00022840"/>
    </source>
</evidence>
<dbReference type="SUPFAM" id="SSF56112">
    <property type="entry name" value="Protein kinase-like (PK-like)"/>
    <property type="match status" value="1"/>
</dbReference>
<accession>A0A6L7GVS1</accession>
<evidence type="ECO:0000256" key="3">
    <source>
        <dbReference type="ARBA" id="ARBA00022679"/>
    </source>
</evidence>
<evidence type="ECO:0000256" key="4">
    <source>
        <dbReference type="ARBA" id="ARBA00022741"/>
    </source>
</evidence>
<evidence type="ECO:0000256" key="7">
    <source>
        <dbReference type="PROSITE-ProRule" id="PRU10141"/>
    </source>
</evidence>
<dbReference type="EC" id="2.7.11.1" evidence="1"/>
<evidence type="ECO:0000313" key="10">
    <source>
        <dbReference type="Proteomes" id="UP000475545"/>
    </source>
</evidence>
<dbReference type="InterPro" id="IPR011009">
    <property type="entry name" value="Kinase-like_dom_sf"/>
</dbReference>
<dbReference type="AlphaFoldDB" id="A0A6L7GVS1"/>
<evidence type="ECO:0000256" key="1">
    <source>
        <dbReference type="ARBA" id="ARBA00012513"/>
    </source>
</evidence>
<feature type="binding site" evidence="7">
    <location>
        <position position="40"/>
    </location>
    <ligand>
        <name>ATP</name>
        <dbReference type="ChEBI" id="CHEBI:30616"/>
    </ligand>
</feature>
<dbReference type="RefSeq" id="WP_160903767.1">
    <property type="nucleotide sequence ID" value="NZ_CP102850.1"/>
</dbReference>
<dbReference type="InterPro" id="IPR008271">
    <property type="entry name" value="Ser/Thr_kinase_AS"/>
</dbReference>
<dbReference type="PROSITE" id="PS00108">
    <property type="entry name" value="PROTEIN_KINASE_ST"/>
    <property type="match status" value="1"/>
</dbReference>
<dbReference type="Gene3D" id="3.30.200.20">
    <property type="entry name" value="Phosphorylase Kinase, domain 1"/>
    <property type="match status" value="1"/>
</dbReference>
<feature type="domain" description="Protein kinase" evidence="8">
    <location>
        <begin position="11"/>
        <end position="288"/>
    </location>
</feature>
<dbReference type="EMBL" id="WMBR01000006">
    <property type="protein sequence ID" value="MXP23567.1"/>
    <property type="molecule type" value="Genomic_DNA"/>
</dbReference>
<keyword evidence="3" id="KW-0808">Transferase</keyword>
<dbReference type="Proteomes" id="UP000475545">
    <property type="component" value="Unassembled WGS sequence"/>
</dbReference>
<dbReference type="GO" id="GO:0005524">
    <property type="term" value="F:ATP binding"/>
    <property type="evidence" value="ECO:0007669"/>
    <property type="project" value="UniProtKB-UniRule"/>
</dbReference>
<evidence type="ECO:0000256" key="2">
    <source>
        <dbReference type="ARBA" id="ARBA00022527"/>
    </source>
</evidence>
<comment type="caution">
    <text evidence="9">The sequence shown here is derived from an EMBL/GenBank/DDBJ whole genome shotgun (WGS) entry which is preliminary data.</text>
</comment>
<keyword evidence="5 9" id="KW-0418">Kinase</keyword>
<evidence type="ECO:0000256" key="5">
    <source>
        <dbReference type="ARBA" id="ARBA00022777"/>
    </source>
</evidence>
<proteinExistence type="predicted"/>
<keyword evidence="10" id="KW-1185">Reference proteome</keyword>
<dbReference type="PROSITE" id="PS50011">
    <property type="entry name" value="PROTEIN_KINASE_DOM"/>
    <property type="match status" value="1"/>
</dbReference>
<gene>
    <name evidence="9" type="ORF">GIY30_19695</name>
</gene>
<reference evidence="9 10" key="1">
    <citation type="submission" date="2019-11" db="EMBL/GenBank/DDBJ databases">
        <title>Gordonia sp. nov., a novel actinobacterium isolated from mangrove soil in Hainan.</title>
        <authorList>
            <person name="Huang X."/>
            <person name="Xie Y."/>
            <person name="Chu X."/>
            <person name="Xiao K."/>
        </authorList>
    </citation>
    <scope>NUCLEOTIDE SEQUENCE [LARGE SCALE GENOMIC DNA]</scope>
    <source>
        <strain evidence="9 10">HNM0687</strain>
    </source>
</reference>
<evidence type="ECO:0000259" key="8">
    <source>
        <dbReference type="PROSITE" id="PS50011"/>
    </source>
</evidence>
<name>A0A6L7GVS1_9ACTN</name>
<dbReference type="CDD" id="cd14014">
    <property type="entry name" value="STKc_PknB_like"/>
    <property type="match status" value="1"/>
</dbReference>
<keyword evidence="4 7" id="KW-0547">Nucleotide-binding</keyword>
<dbReference type="Gene3D" id="1.10.510.10">
    <property type="entry name" value="Transferase(Phosphotransferase) domain 1"/>
    <property type="match status" value="1"/>
</dbReference>